<dbReference type="NCBIfam" id="NF008206">
    <property type="entry name" value="PRK10966.1"/>
    <property type="match status" value="1"/>
</dbReference>
<comment type="subunit">
    <text evidence="2 7">Heterodimer of SbcC and SbcD.</text>
</comment>
<proteinExistence type="inferred from homology"/>
<dbReference type="InterPro" id="IPR029052">
    <property type="entry name" value="Metallo-depent_PP-like"/>
</dbReference>
<evidence type="ECO:0000313" key="10">
    <source>
        <dbReference type="EMBL" id="GAA5191254.1"/>
    </source>
</evidence>
<evidence type="ECO:0000256" key="1">
    <source>
        <dbReference type="ARBA" id="ARBA00010555"/>
    </source>
</evidence>
<dbReference type="NCBIfam" id="TIGR00619">
    <property type="entry name" value="sbcd"/>
    <property type="match status" value="1"/>
</dbReference>
<dbReference type="SUPFAM" id="SSF56300">
    <property type="entry name" value="Metallo-dependent phosphatases"/>
    <property type="match status" value="1"/>
</dbReference>
<evidence type="ECO:0000256" key="2">
    <source>
        <dbReference type="ARBA" id="ARBA00011322"/>
    </source>
</evidence>
<keyword evidence="4 7" id="KW-0540">Nuclease</keyword>
<reference evidence="11" key="1">
    <citation type="journal article" date="2019" name="Int. J. Syst. Evol. Microbiol.">
        <title>The Global Catalogue of Microorganisms (GCM) 10K type strain sequencing project: providing services to taxonomists for standard genome sequencing and annotation.</title>
        <authorList>
            <consortium name="The Broad Institute Genomics Platform"/>
            <consortium name="The Broad Institute Genome Sequencing Center for Infectious Disease"/>
            <person name="Wu L."/>
            <person name="Ma J."/>
        </authorList>
    </citation>
    <scope>NUCLEOTIDE SEQUENCE [LARGE SCALE GENOMIC DNA]</scope>
    <source>
        <strain evidence="11">JCM 18720</strain>
    </source>
</reference>
<gene>
    <name evidence="7 10" type="primary">sbcD</name>
    <name evidence="10" type="ORF">GCM10025772_17650</name>
</gene>
<dbReference type="EMBL" id="BAABLF010000010">
    <property type="protein sequence ID" value="GAA5191254.1"/>
    <property type="molecule type" value="Genomic_DNA"/>
</dbReference>
<evidence type="ECO:0000256" key="3">
    <source>
        <dbReference type="ARBA" id="ARBA00013365"/>
    </source>
</evidence>
<keyword evidence="7" id="KW-0255">Endonuclease</keyword>
<accession>A0ABP9S709</accession>
<keyword evidence="6 7" id="KW-0269">Exonuclease</keyword>
<comment type="function">
    <text evidence="7">SbcCD cleaves DNA hairpin structures. These structures can inhibit DNA replication and are intermediates in certain DNA recombination reactions. The complex acts as a 3'-&gt;5' double strand exonuclease that can open hairpins. It also has a 5' single-strand endonuclease activity.</text>
</comment>
<feature type="domain" description="Nuclease SbcCD subunit D C-terminal" evidence="9">
    <location>
        <begin position="286"/>
        <end position="391"/>
    </location>
</feature>
<comment type="caution">
    <text evidence="10">The sequence shown here is derived from an EMBL/GenBank/DDBJ whole genome shotgun (WGS) entry which is preliminary data.</text>
</comment>
<evidence type="ECO:0000256" key="7">
    <source>
        <dbReference type="RuleBase" id="RU363069"/>
    </source>
</evidence>
<dbReference type="Pfam" id="PF12320">
    <property type="entry name" value="SbcD_C"/>
    <property type="match status" value="1"/>
</dbReference>
<dbReference type="InterPro" id="IPR004593">
    <property type="entry name" value="SbcD"/>
</dbReference>
<dbReference type="InterPro" id="IPR041796">
    <property type="entry name" value="Mre11_N"/>
</dbReference>
<dbReference type="PANTHER" id="PTHR30337">
    <property type="entry name" value="COMPONENT OF ATP-DEPENDENT DSDNA EXONUCLEASE"/>
    <property type="match status" value="1"/>
</dbReference>
<dbReference type="InterPro" id="IPR004843">
    <property type="entry name" value="Calcineurin-like_PHP"/>
</dbReference>
<dbReference type="Proteomes" id="UP001501600">
    <property type="component" value="Unassembled WGS sequence"/>
</dbReference>
<dbReference type="Pfam" id="PF00149">
    <property type="entry name" value="Metallophos"/>
    <property type="match status" value="1"/>
</dbReference>
<dbReference type="PANTHER" id="PTHR30337:SF0">
    <property type="entry name" value="NUCLEASE SBCCD SUBUNIT D"/>
    <property type="match status" value="1"/>
</dbReference>
<keyword evidence="7" id="KW-0235">DNA replication</keyword>
<dbReference type="InterPro" id="IPR026843">
    <property type="entry name" value="SbcD_C"/>
</dbReference>
<name>A0ABP9S709_9GAMM</name>
<evidence type="ECO:0000256" key="5">
    <source>
        <dbReference type="ARBA" id="ARBA00022801"/>
    </source>
</evidence>
<evidence type="ECO:0000259" key="8">
    <source>
        <dbReference type="Pfam" id="PF00149"/>
    </source>
</evidence>
<evidence type="ECO:0000256" key="4">
    <source>
        <dbReference type="ARBA" id="ARBA00022722"/>
    </source>
</evidence>
<evidence type="ECO:0000313" key="11">
    <source>
        <dbReference type="Proteomes" id="UP001501600"/>
    </source>
</evidence>
<dbReference type="Gene3D" id="3.30.160.720">
    <property type="match status" value="1"/>
</dbReference>
<dbReference type="CDD" id="cd00840">
    <property type="entry name" value="MPP_Mre11_N"/>
    <property type="match status" value="1"/>
</dbReference>
<dbReference type="InterPro" id="IPR050535">
    <property type="entry name" value="DNA_Repair-Maintenance_Comp"/>
</dbReference>
<dbReference type="Gene3D" id="3.60.21.10">
    <property type="match status" value="1"/>
</dbReference>
<evidence type="ECO:0000256" key="6">
    <source>
        <dbReference type="ARBA" id="ARBA00022839"/>
    </source>
</evidence>
<organism evidence="10 11">
    <name type="scientific">Ferrimonas gelatinilytica</name>
    <dbReference type="NCBI Taxonomy" id="1255257"/>
    <lineage>
        <taxon>Bacteria</taxon>
        <taxon>Pseudomonadati</taxon>
        <taxon>Pseudomonadota</taxon>
        <taxon>Gammaproteobacteria</taxon>
        <taxon>Alteromonadales</taxon>
        <taxon>Ferrimonadaceae</taxon>
        <taxon>Ferrimonas</taxon>
    </lineage>
</organism>
<keyword evidence="5 7" id="KW-0378">Hydrolase</keyword>
<sequence>MRIIHTSDWHLGQHFYGKSRLDEHRAFLDWLLEQIQHHQADALIVAGDLFDTGTPPSYARSLYNDFVVRLHQTDCQLVLLGGNHDSVAMLEESKVLLSCLGTHLVARAEMDPAQQVVVIKDPKGKPLGLVCAIPYLRPRDLAHSEAGHSAEQKKQALQALIGEHYQGVYRHACQLREELAQQGAGPLPIVATGHLTCVGASQSESVRDLYIGTLDAFPASAFPPVDYLALGHIHRPQRIAGSDHLRYSGSPIPLSFDELGKEKEVLLVELDHTGFVSATPLPVPTTQPMAMLKGDLASLEQQLAQWPDNSSPADAQAAPGLTTWLDIEVTDQAYLSDLQNRILALTEGKAVEVLLVRRARTTEARALEGEERETLTELTVEEVFHRRLALESLDEAQSNALRQRFADTLAQLDESEEAQA</sequence>
<dbReference type="RefSeq" id="WP_345316695.1">
    <property type="nucleotide sequence ID" value="NZ_BAABLF010000010.1"/>
</dbReference>
<comment type="similarity">
    <text evidence="1 7">Belongs to the SbcD family.</text>
</comment>
<keyword evidence="7" id="KW-0233">DNA recombination</keyword>
<feature type="domain" description="Calcineurin-like phosphoesterase" evidence="8">
    <location>
        <begin position="1"/>
        <end position="92"/>
    </location>
</feature>
<protein>
    <recommendedName>
        <fullName evidence="3 7">Nuclease SbcCD subunit D</fullName>
    </recommendedName>
</protein>
<evidence type="ECO:0000259" key="9">
    <source>
        <dbReference type="Pfam" id="PF12320"/>
    </source>
</evidence>
<keyword evidence="11" id="KW-1185">Reference proteome</keyword>
<dbReference type="GO" id="GO:0004527">
    <property type="term" value="F:exonuclease activity"/>
    <property type="evidence" value="ECO:0007669"/>
    <property type="project" value="UniProtKB-KW"/>
</dbReference>